<organism evidence="3 4">
    <name type="scientific">Tessaracoccus lapidicaptus</name>
    <dbReference type="NCBI Taxonomy" id="1427523"/>
    <lineage>
        <taxon>Bacteria</taxon>
        <taxon>Bacillati</taxon>
        <taxon>Actinomycetota</taxon>
        <taxon>Actinomycetes</taxon>
        <taxon>Propionibacteriales</taxon>
        <taxon>Propionibacteriaceae</taxon>
        <taxon>Tessaracoccus</taxon>
    </lineage>
</organism>
<dbReference type="SUPFAM" id="SSF143120">
    <property type="entry name" value="YefM-like"/>
    <property type="match status" value="1"/>
</dbReference>
<evidence type="ECO:0000313" key="3">
    <source>
        <dbReference type="EMBL" id="OCL36694.1"/>
    </source>
</evidence>
<reference evidence="4" key="1">
    <citation type="submission" date="2016-07" db="EMBL/GenBank/DDBJ databases">
        <authorList>
            <person name="Florea S."/>
            <person name="Webb J.S."/>
            <person name="Jaromczyk J."/>
            <person name="Schardl C.L."/>
        </authorList>
    </citation>
    <scope>NUCLEOTIDE SEQUENCE [LARGE SCALE GENOMIC DNA]</scope>
    <source>
        <strain evidence="4">IPBSL-7</strain>
    </source>
</reference>
<dbReference type="InterPro" id="IPR051405">
    <property type="entry name" value="phD/YefM_antitoxin"/>
</dbReference>
<dbReference type="AlphaFoldDB" id="A0A1C0AQK5"/>
<accession>A0A1C0AQK5</accession>
<comment type="caution">
    <text evidence="3">The sequence shown here is derived from an EMBL/GenBank/DDBJ whole genome shotgun (WGS) entry which is preliminary data.</text>
</comment>
<keyword evidence="4" id="KW-1185">Reference proteome</keyword>
<evidence type="ECO:0000313" key="4">
    <source>
        <dbReference type="Proteomes" id="UP000093501"/>
    </source>
</evidence>
<evidence type="ECO:0000256" key="1">
    <source>
        <dbReference type="ARBA" id="ARBA00009981"/>
    </source>
</evidence>
<dbReference type="InterPro" id="IPR006442">
    <property type="entry name" value="Antitoxin_Phd/YefM"/>
</dbReference>
<protein>
    <recommendedName>
        <fullName evidence="2">Antitoxin</fullName>
    </recommendedName>
</protein>
<dbReference type="PANTHER" id="PTHR33713:SF10">
    <property type="entry name" value="ANTITOXIN YAFN"/>
    <property type="match status" value="1"/>
</dbReference>
<gene>
    <name evidence="3" type="ORF">BCR15_13995</name>
</gene>
<comment type="similarity">
    <text evidence="1 2">Belongs to the phD/YefM antitoxin family.</text>
</comment>
<dbReference type="PANTHER" id="PTHR33713">
    <property type="entry name" value="ANTITOXIN YAFN-RELATED"/>
    <property type="match status" value="1"/>
</dbReference>
<dbReference type="Proteomes" id="UP000093501">
    <property type="component" value="Unassembled WGS sequence"/>
</dbReference>
<dbReference type="Gene3D" id="3.40.1620.10">
    <property type="entry name" value="YefM-like domain"/>
    <property type="match status" value="1"/>
</dbReference>
<dbReference type="Pfam" id="PF02604">
    <property type="entry name" value="PhdYeFM_antitox"/>
    <property type="match status" value="1"/>
</dbReference>
<name>A0A1C0AQK5_9ACTN</name>
<sequence length="90" mass="9606">MGGMTEMTVSDARARLADVVDAARVGHDPVYLTRRGQRVAAVIDADDLDRLIAAAEDLADLEAVRVARTEMADGESAIPWEQVKADLGLA</sequence>
<evidence type="ECO:0000256" key="2">
    <source>
        <dbReference type="RuleBase" id="RU362080"/>
    </source>
</evidence>
<dbReference type="EMBL" id="MBQD01000009">
    <property type="protein sequence ID" value="OCL36694.1"/>
    <property type="molecule type" value="Genomic_DNA"/>
</dbReference>
<dbReference type="NCBIfam" id="TIGR01552">
    <property type="entry name" value="phd_fam"/>
    <property type="match status" value="1"/>
</dbReference>
<proteinExistence type="inferred from homology"/>
<dbReference type="InterPro" id="IPR036165">
    <property type="entry name" value="YefM-like_sf"/>
</dbReference>
<comment type="function">
    <text evidence="2">Antitoxin component of a type II toxin-antitoxin (TA) system.</text>
</comment>